<evidence type="ECO:0000313" key="3">
    <source>
        <dbReference type="EMBL" id="SET92021.1"/>
    </source>
</evidence>
<dbReference type="STRING" id="392421.SAMN04488694_1172"/>
<dbReference type="InterPro" id="IPR005149">
    <property type="entry name" value="Tscrpt_reg_PadR_N"/>
</dbReference>
<evidence type="ECO:0000313" key="2">
    <source>
        <dbReference type="EMBL" id="SDD74759.1"/>
    </source>
</evidence>
<gene>
    <name evidence="3" type="ORF">SAMN04488694_1172</name>
    <name evidence="2" type="ORF">SAMN05192552_10452</name>
</gene>
<dbReference type="OrthoDB" id="190025at2157"/>
<evidence type="ECO:0000313" key="5">
    <source>
        <dbReference type="Proteomes" id="UP000324021"/>
    </source>
</evidence>
<dbReference type="InterPro" id="IPR036390">
    <property type="entry name" value="WH_DNA-bd_sf"/>
</dbReference>
<sequence>MDDLTGFQRDLLYVIAGFDRPSGQDIKDEVEEYYSSEINHGRLYPNLDTLVNKGLVEKGQLDRRTNYYASTADGEQAIVDRQEWKSQYIG</sequence>
<proteinExistence type="predicted"/>
<dbReference type="Gene3D" id="1.10.10.10">
    <property type="entry name" value="Winged helix-like DNA-binding domain superfamily/Winged helix DNA-binding domain"/>
    <property type="match status" value="1"/>
</dbReference>
<dbReference type="InterPro" id="IPR036388">
    <property type="entry name" value="WH-like_DNA-bd_sf"/>
</dbReference>
<dbReference type="SUPFAM" id="SSF46785">
    <property type="entry name" value="Winged helix' DNA-binding domain"/>
    <property type="match status" value="1"/>
</dbReference>
<dbReference type="AlphaFoldDB" id="A0A1I0I5S7"/>
<evidence type="ECO:0000313" key="4">
    <source>
        <dbReference type="Proteomes" id="UP000199320"/>
    </source>
</evidence>
<name>A0A1I0I5S7_9EURY</name>
<dbReference type="Pfam" id="PF03551">
    <property type="entry name" value="PadR"/>
    <property type="match status" value="1"/>
</dbReference>
<dbReference type="Proteomes" id="UP000199320">
    <property type="component" value="Unassembled WGS sequence"/>
</dbReference>
<dbReference type="EMBL" id="FOIC01000017">
    <property type="protein sequence ID" value="SET92021.1"/>
    <property type="molecule type" value="Genomic_DNA"/>
</dbReference>
<protein>
    <submittedName>
        <fullName evidence="3">Transcriptional regulator PadR-like family protein</fullName>
    </submittedName>
</protein>
<reference evidence="3" key="2">
    <citation type="submission" date="2016-10" db="EMBL/GenBank/DDBJ databases">
        <authorList>
            <person name="de Groot N.N."/>
        </authorList>
    </citation>
    <scope>NUCLEOTIDE SEQUENCE [LARGE SCALE GENOMIC DNA]</scope>
    <source>
        <strain evidence="3">CDM_6</strain>
    </source>
</reference>
<reference evidence="4 5" key="1">
    <citation type="submission" date="2016-10" db="EMBL/GenBank/DDBJ databases">
        <authorList>
            <person name="Varghese N."/>
            <person name="Submissions S."/>
        </authorList>
    </citation>
    <scope>NUCLEOTIDE SEQUENCE [LARGE SCALE GENOMIC DNA]</scope>
    <source>
        <strain evidence="2 5">CDM_1</strain>
        <strain evidence="4">CDM_6</strain>
    </source>
</reference>
<feature type="domain" description="Transcription regulator PadR N-terminal" evidence="1">
    <location>
        <begin position="12"/>
        <end position="78"/>
    </location>
</feature>
<evidence type="ECO:0000259" key="1">
    <source>
        <dbReference type="Pfam" id="PF03551"/>
    </source>
</evidence>
<accession>A0A1I0I5S7</accession>
<dbReference type="EMBL" id="FMZP01000045">
    <property type="protein sequence ID" value="SDD74759.1"/>
    <property type="molecule type" value="Genomic_DNA"/>
</dbReference>
<organism evidence="3 4">
    <name type="scientific">Natrinema hispanicum</name>
    <dbReference type="NCBI Taxonomy" id="392421"/>
    <lineage>
        <taxon>Archaea</taxon>
        <taxon>Methanobacteriati</taxon>
        <taxon>Methanobacteriota</taxon>
        <taxon>Stenosarchaea group</taxon>
        <taxon>Halobacteria</taxon>
        <taxon>Halobacteriales</taxon>
        <taxon>Natrialbaceae</taxon>
        <taxon>Natrinema</taxon>
    </lineage>
</organism>
<dbReference type="RefSeq" id="WP_092934216.1">
    <property type="nucleotide sequence ID" value="NZ_FMZP01000045.1"/>
</dbReference>
<dbReference type="Proteomes" id="UP000324021">
    <property type="component" value="Unassembled WGS sequence"/>
</dbReference>
<keyword evidence="4" id="KW-1185">Reference proteome</keyword>